<keyword evidence="2" id="KW-1133">Transmembrane helix</keyword>
<reference evidence="3 4" key="1">
    <citation type="journal article" date="2019" name="Int. J. Syst. Evol. Microbiol.">
        <title>The Global Catalogue of Microorganisms (GCM) 10K type strain sequencing project: providing services to taxonomists for standard genome sequencing and annotation.</title>
        <authorList>
            <consortium name="The Broad Institute Genomics Platform"/>
            <consortium name="The Broad Institute Genome Sequencing Center for Infectious Disease"/>
            <person name="Wu L."/>
            <person name="Ma J."/>
        </authorList>
    </citation>
    <scope>NUCLEOTIDE SEQUENCE [LARGE SCALE GENOMIC DNA]</scope>
    <source>
        <strain evidence="3 4">JCM 13249</strain>
    </source>
</reference>
<protein>
    <recommendedName>
        <fullName evidence="5">Holin</fullName>
    </recommendedName>
</protein>
<evidence type="ECO:0000313" key="4">
    <source>
        <dbReference type="Proteomes" id="UP001500655"/>
    </source>
</evidence>
<dbReference type="RefSeq" id="WP_344077534.1">
    <property type="nucleotide sequence ID" value="NZ_BAAALS010000004.1"/>
</dbReference>
<gene>
    <name evidence="3" type="ORF">GCM10009681_11140</name>
</gene>
<comment type="caution">
    <text evidence="3">The sequence shown here is derived from an EMBL/GenBank/DDBJ whole genome shotgun (WGS) entry which is preliminary data.</text>
</comment>
<evidence type="ECO:0000256" key="1">
    <source>
        <dbReference type="SAM" id="MobiDB-lite"/>
    </source>
</evidence>
<keyword evidence="2" id="KW-0812">Transmembrane</keyword>
<proteinExistence type="predicted"/>
<sequence length="119" mass="12923">MRIDLWQVPLLVVAALVAVDVVGRAVVKRWRLPTERRKQVKTASLGLLAAVMLTLLWRAWSLIGTSTMANVAAIVSTSIECGMLWLTYQSYRETVAARAAGQAPDTGPAQDPPHDDPAT</sequence>
<feature type="region of interest" description="Disordered" evidence="1">
    <location>
        <begin position="99"/>
        <end position="119"/>
    </location>
</feature>
<feature type="transmembrane region" description="Helical" evidence="2">
    <location>
        <begin position="66"/>
        <end position="88"/>
    </location>
</feature>
<name>A0ABN2JXD8_9ACTN</name>
<evidence type="ECO:0000256" key="2">
    <source>
        <dbReference type="SAM" id="Phobius"/>
    </source>
</evidence>
<feature type="transmembrane region" description="Helical" evidence="2">
    <location>
        <begin position="6"/>
        <end position="27"/>
    </location>
</feature>
<organism evidence="3 4">
    <name type="scientific">Luedemannella helvata</name>
    <dbReference type="NCBI Taxonomy" id="349315"/>
    <lineage>
        <taxon>Bacteria</taxon>
        <taxon>Bacillati</taxon>
        <taxon>Actinomycetota</taxon>
        <taxon>Actinomycetes</taxon>
        <taxon>Micromonosporales</taxon>
        <taxon>Micromonosporaceae</taxon>
        <taxon>Luedemannella</taxon>
    </lineage>
</organism>
<evidence type="ECO:0000313" key="3">
    <source>
        <dbReference type="EMBL" id="GAA1742126.1"/>
    </source>
</evidence>
<dbReference type="EMBL" id="BAAALS010000004">
    <property type="protein sequence ID" value="GAA1742126.1"/>
    <property type="molecule type" value="Genomic_DNA"/>
</dbReference>
<evidence type="ECO:0008006" key="5">
    <source>
        <dbReference type="Google" id="ProtNLM"/>
    </source>
</evidence>
<keyword evidence="2" id="KW-0472">Membrane</keyword>
<feature type="transmembrane region" description="Helical" evidence="2">
    <location>
        <begin position="39"/>
        <end position="60"/>
    </location>
</feature>
<keyword evidence="4" id="KW-1185">Reference proteome</keyword>
<accession>A0ABN2JXD8</accession>
<dbReference type="Proteomes" id="UP001500655">
    <property type="component" value="Unassembled WGS sequence"/>
</dbReference>